<proteinExistence type="predicted"/>
<reference evidence="2" key="1">
    <citation type="submission" date="2021-03" db="EMBL/GenBank/DDBJ databases">
        <authorList>
            <person name="Bekaert M."/>
        </authorList>
    </citation>
    <scope>NUCLEOTIDE SEQUENCE</scope>
</reference>
<accession>A0A8S3SLA1</accession>
<sequence length="154" mass="17804">MTKAVIADTLKAHNCILNSISQFNESNEYIMNICNKVDLSASPLFFAFKDHILIEDEETLTHLIKQKTKKWEEIRGSFKTVDEHDHDEARQQPKNDNIASVDNTDQDENVDHTELEVPTIPPAKKQSEKRTITAKHLLARQKHQKEIKMEIVIM</sequence>
<evidence type="ECO:0000313" key="2">
    <source>
        <dbReference type="EMBL" id="CAG2218999.1"/>
    </source>
</evidence>
<gene>
    <name evidence="2" type="ORF">MEDL_32599</name>
</gene>
<keyword evidence="3" id="KW-1185">Reference proteome</keyword>
<dbReference type="EMBL" id="CAJPWZ010001620">
    <property type="protein sequence ID" value="CAG2218999.1"/>
    <property type="molecule type" value="Genomic_DNA"/>
</dbReference>
<dbReference type="AlphaFoldDB" id="A0A8S3SLA1"/>
<comment type="caution">
    <text evidence="2">The sequence shown here is derived from an EMBL/GenBank/DDBJ whole genome shotgun (WGS) entry which is preliminary data.</text>
</comment>
<organism evidence="2 3">
    <name type="scientific">Mytilus edulis</name>
    <name type="common">Blue mussel</name>
    <dbReference type="NCBI Taxonomy" id="6550"/>
    <lineage>
        <taxon>Eukaryota</taxon>
        <taxon>Metazoa</taxon>
        <taxon>Spiralia</taxon>
        <taxon>Lophotrochozoa</taxon>
        <taxon>Mollusca</taxon>
        <taxon>Bivalvia</taxon>
        <taxon>Autobranchia</taxon>
        <taxon>Pteriomorphia</taxon>
        <taxon>Mytilida</taxon>
        <taxon>Mytiloidea</taxon>
        <taxon>Mytilidae</taxon>
        <taxon>Mytilinae</taxon>
        <taxon>Mytilus</taxon>
    </lineage>
</organism>
<evidence type="ECO:0000313" key="3">
    <source>
        <dbReference type="Proteomes" id="UP000683360"/>
    </source>
</evidence>
<feature type="compositionally biased region" description="Polar residues" evidence="1">
    <location>
        <begin position="94"/>
        <end position="103"/>
    </location>
</feature>
<feature type="compositionally biased region" description="Basic and acidic residues" evidence="1">
    <location>
        <begin position="79"/>
        <end position="93"/>
    </location>
</feature>
<feature type="region of interest" description="Disordered" evidence="1">
    <location>
        <begin position="79"/>
        <end position="129"/>
    </location>
</feature>
<evidence type="ECO:0000256" key="1">
    <source>
        <dbReference type="SAM" id="MobiDB-lite"/>
    </source>
</evidence>
<name>A0A8S3SLA1_MYTED</name>
<dbReference type="Proteomes" id="UP000683360">
    <property type="component" value="Unassembled WGS sequence"/>
</dbReference>
<protein>
    <submittedName>
        <fullName evidence="2">Uncharacterized protein</fullName>
    </submittedName>
</protein>